<gene>
    <name evidence="2" type="ORF">CTEN210_09477</name>
</gene>
<protein>
    <submittedName>
        <fullName evidence="2">Uncharacterized protein</fullName>
    </submittedName>
</protein>
<feature type="region of interest" description="Disordered" evidence="1">
    <location>
        <begin position="362"/>
        <end position="408"/>
    </location>
</feature>
<feature type="compositionally biased region" description="Basic and acidic residues" evidence="1">
    <location>
        <begin position="369"/>
        <end position="385"/>
    </location>
</feature>
<name>A0AAD3CXL8_9STRA</name>
<sequence length="511" mass="58342">MKALNQDTSLHGVIGVERNQSCHTSGPLLEPKQLSCSDSSLLKIECAKCNGNLKPPNQLSKEEGTENDVCNDCALLAIGITSHSPNPQSKKHDVSVKRAASKMIKLTLCSNCNIKRQRNEFGKKGWKVKECKECYVKFMCQKCRSMLKQDMFCTYADGDKMKICFPCITMSTVSCMECKEELPVAEFVTTTSAVDKRICKKCFQGDETSDGDVSRKQMIEQPTISGMQICMQCKEELPVADFDDTQLYTPVDKRRCKKCFQRDEPSDEDAPQKPMIEQPTNERLQVCVECKEELPVDDFDDTQLYTPIDRRICKRCCQGAEPSDEDAPQKQMIEQTTDTTNEQDKQKEFIASNSACCRLLSSSDPNQEVNERRQNLSPKSLKEQRVSWSSNEESRKRLRDYDGSDSEHARKVMKQNRCIYQSQNNNSSCHLRFSTLMKKIHVLGFQTCALREKAEALVESENEYKKKAGLSLRKRIDDFELCIFAVNEKLKKFDKDKNTECTRTTMKGCHK</sequence>
<keyword evidence="3" id="KW-1185">Reference proteome</keyword>
<reference evidence="2 3" key="1">
    <citation type="journal article" date="2021" name="Sci. Rep.">
        <title>The genome of the diatom Chaetoceros tenuissimus carries an ancient integrated fragment of an extant virus.</title>
        <authorList>
            <person name="Hongo Y."/>
            <person name="Kimura K."/>
            <person name="Takaki Y."/>
            <person name="Yoshida Y."/>
            <person name="Baba S."/>
            <person name="Kobayashi G."/>
            <person name="Nagasaki K."/>
            <person name="Hano T."/>
            <person name="Tomaru Y."/>
        </authorList>
    </citation>
    <scope>NUCLEOTIDE SEQUENCE [LARGE SCALE GENOMIC DNA]</scope>
    <source>
        <strain evidence="2 3">NIES-3715</strain>
    </source>
</reference>
<dbReference type="EMBL" id="BLLK01000046">
    <property type="protein sequence ID" value="GFH53001.1"/>
    <property type="molecule type" value="Genomic_DNA"/>
</dbReference>
<accession>A0AAD3CXL8</accession>
<organism evidence="2 3">
    <name type="scientific">Chaetoceros tenuissimus</name>
    <dbReference type="NCBI Taxonomy" id="426638"/>
    <lineage>
        <taxon>Eukaryota</taxon>
        <taxon>Sar</taxon>
        <taxon>Stramenopiles</taxon>
        <taxon>Ochrophyta</taxon>
        <taxon>Bacillariophyta</taxon>
        <taxon>Coscinodiscophyceae</taxon>
        <taxon>Chaetocerotophycidae</taxon>
        <taxon>Chaetocerotales</taxon>
        <taxon>Chaetocerotaceae</taxon>
        <taxon>Chaetoceros</taxon>
    </lineage>
</organism>
<dbReference type="Proteomes" id="UP001054902">
    <property type="component" value="Unassembled WGS sequence"/>
</dbReference>
<dbReference type="AlphaFoldDB" id="A0AAD3CXL8"/>
<feature type="region of interest" description="Disordered" evidence="1">
    <location>
        <begin position="320"/>
        <end position="343"/>
    </location>
</feature>
<proteinExistence type="predicted"/>
<feature type="compositionally biased region" description="Basic and acidic residues" evidence="1">
    <location>
        <begin position="392"/>
        <end position="408"/>
    </location>
</feature>
<evidence type="ECO:0000313" key="2">
    <source>
        <dbReference type="EMBL" id="GFH53001.1"/>
    </source>
</evidence>
<evidence type="ECO:0000256" key="1">
    <source>
        <dbReference type="SAM" id="MobiDB-lite"/>
    </source>
</evidence>
<evidence type="ECO:0000313" key="3">
    <source>
        <dbReference type="Proteomes" id="UP001054902"/>
    </source>
</evidence>
<comment type="caution">
    <text evidence="2">The sequence shown here is derived from an EMBL/GenBank/DDBJ whole genome shotgun (WGS) entry which is preliminary data.</text>
</comment>